<feature type="transmembrane region" description="Helical" evidence="1">
    <location>
        <begin position="115"/>
        <end position="133"/>
    </location>
</feature>
<feature type="transmembrane region" description="Helical" evidence="1">
    <location>
        <begin position="82"/>
        <end position="103"/>
    </location>
</feature>
<reference evidence="2 3" key="1">
    <citation type="submission" date="2016-06" db="EMBL/GenBank/DDBJ databases">
        <title>Domibacillus iocasae genome sequencing.</title>
        <authorList>
            <person name="Verma A."/>
            <person name="Pal Y."/>
            <person name="Ojha A.K."/>
            <person name="Krishnamurthi S."/>
        </authorList>
    </citation>
    <scope>NUCLEOTIDE SEQUENCE [LARGE SCALE GENOMIC DNA]</scope>
    <source>
        <strain evidence="2 3">DSM 29979</strain>
    </source>
</reference>
<dbReference type="RefSeq" id="WP_069939515.1">
    <property type="nucleotide sequence ID" value="NZ_MAMP01000024.1"/>
</dbReference>
<keyword evidence="1" id="KW-0812">Transmembrane</keyword>
<keyword evidence="1" id="KW-0472">Membrane</keyword>
<keyword evidence="3" id="KW-1185">Reference proteome</keyword>
<comment type="caution">
    <text evidence="2">The sequence shown here is derived from an EMBL/GenBank/DDBJ whole genome shotgun (WGS) entry which is preliminary data.</text>
</comment>
<evidence type="ECO:0000313" key="2">
    <source>
        <dbReference type="EMBL" id="OES43734.1"/>
    </source>
</evidence>
<evidence type="ECO:0008006" key="4">
    <source>
        <dbReference type="Google" id="ProtNLM"/>
    </source>
</evidence>
<protein>
    <recommendedName>
        <fullName evidence="4">DUF1440 domain-containing protein</fullName>
    </recommendedName>
</protein>
<name>A0A1E7DKZ5_9BACI</name>
<gene>
    <name evidence="2" type="ORF">BA724_11585</name>
</gene>
<dbReference type="OrthoDB" id="1443299at2"/>
<sequence>MALIKPIFLTGSVTGLVLGFFLKGVQLFTGEGVYTLLLNVDFIPVINQVRWPEWIEFFFHLIVSFFIAAGFFNILPKIKRPYVTASLLTIPAVLLYFPLSALAHKPVPEINDLQAFGWWAAGHILYALILGLGGQKFKREA</sequence>
<dbReference type="Proteomes" id="UP000095658">
    <property type="component" value="Unassembled WGS sequence"/>
</dbReference>
<accession>A0A1E7DKZ5</accession>
<keyword evidence="1" id="KW-1133">Transmembrane helix</keyword>
<evidence type="ECO:0000256" key="1">
    <source>
        <dbReference type="SAM" id="Phobius"/>
    </source>
</evidence>
<feature type="transmembrane region" description="Helical" evidence="1">
    <location>
        <begin position="7"/>
        <end position="28"/>
    </location>
</feature>
<proteinExistence type="predicted"/>
<dbReference type="AlphaFoldDB" id="A0A1E7DKZ5"/>
<feature type="transmembrane region" description="Helical" evidence="1">
    <location>
        <begin position="57"/>
        <end position="75"/>
    </location>
</feature>
<evidence type="ECO:0000313" key="3">
    <source>
        <dbReference type="Proteomes" id="UP000095658"/>
    </source>
</evidence>
<dbReference type="STRING" id="1714016.BA724_11585"/>
<dbReference type="EMBL" id="MAMP01000024">
    <property type="protein sequence ID" value="OES43734.1"/>
    <property type="molecule type" value="Genomic_DNA"/>
</dbReference>
<organism evidence="2 3">
    <name type="scientific">Domibacillus iocasae</name>
    <dbReference type="NCBI Taxonomy" id="1714016"/>
    <lineage>
        <taxon>Bacteria</taxon>
        <taxon>Bacillati</taxon>
        <taxon>Bacillota</taxon>
        <taxon>Bacilli</taxon>
        <taxon>Bacillales</taxon>
        <taxon>Bacillaceae</taxon>
        <taxon>Domibacillus</taxon>
    </lineage>
</organism>